<keyword evidence="2" id="KW-1133">Transmembrane helix</keyword>
<evidence type="ECO:0000256" key="1">
    <source>
        <dbReference type="SAM" id="MobiDB-lite"/>
    </source>
</evidence>
<feature type="transmembrane region" description="Helical" evidence="2">
    <location>
        <begin position="68"/>
        <end position="88"/>
    </location>
</feature>
<feature type="transmembrane region" description="Helical" evidence="2">
    <location>
        <begin position="132"/>
        <end position="152"/>
    </location>
</feature>
<feature type="transmembrane region" description="Helical" evidence="2">
    <location>
        <begin position="253"/>
        <end position="278"/>
    </location>
</feature>
<dbReference type="EMBL" id="JAQQPM010000002">
    <property type="protein sequence ID" value="KAK2068124.1"/>
    <property type="molecule type" value="Genomic_DNA"/>
</dbReference>
<dbReference type="Proteomes" id="UP001217918">
    <property type="component" value="Unassembled WGS sequence"/>
</dbReference>
<evidence type="ECO:0000256" key="2">
    <source>
        <dbReference type="SAM" id="Phobius"/>
    </source>
</evidence>
<feature type="transmembrane region" description="Helical" evidence="2">
    <location>
        <begin position="186"/>
        <end position="207"/>
    </location>
</feature>
<feature type="compositionally biased region" description="Basic and acidic residues" evidence="1">
    <location>
        <begin position="322"/>
        <end position="341"/>
    </location>
</feature>
<proteinExistence type="predicted"/>
<feature type="transmembrane region" description="Helical" evidence="2">
    <location>
        <begin position="298"/>
        <end position="317"/>
    </location>
</feature>
<reference evidence="3" key="1">
    <citation type="journal article" date="2023" name="Mol. Plant Microbe Interact.">
        <title>Elucidating the Obligate Nature and Biological Capacity of an Invasive Fungal Corn Pathogen.</title>
        <authorList>
            <person name="MacCready J.S."/>
            <person name="Roggenkamp E.M."/>
            <person name="Gdanetz K."/>
            <person name="Chilvers M.I."/>
        </authorList>
    </citation>
    <scope>NUCLEOTIDE SEQUENCE</scope>
    <source>
        <strain evidence="3">PM02</strain>
    </source>
</reference>
<evidence type="ECO:0008006" key="5">
    <source>
        <dbReference type="Google" id="ProtNLM"/>
    </source>
</evidence>
<gene>
    <name evidence="3" type="ORF">P8C59_002787</name>
</gene>
<sequence>MPTLFASDTNFSISDVRDVNTSSPGGETLQVICAWPVSSQYGPGTRLLYYVLVAACVVARKNEWLKRAVLAAALLVPAVAAIHAVVLAALHNQDAVDMDIFGALQICAIGILAAPVTVRLSSTYFNDSGRNLIFLWTGLLLTGLLSLTVEFYRTNPCDPENGPFSILRGGSANNIYVVPAPERLSFAMATLLSAGCCIPAILSLISMRNRILDINWRTRAGRDGQEDEMDMPIEGTRATLKSLKKINETIKNFLTVVEVAVFSGLVMAILVIGEINFWSPPVRFQVEPMATAGQWSPIAGTILGFIGSLYLLLANAAKEEDKHPRPLSHDQPCECQHHDSADPNLPSPGDHPLMRPAAVVYPDSRHLSIQDISGGLVSSSLGPQATISNTANTTAPDAGNRRKVAKWILNVGEILGTAPPDWDADIDFQDGPARGFPQIPGENLRSRDLQRILAEWTPSPRPARGCGCRRREGAG</sequence>
<accession>A0AAD9I036</accession>
<feature type="region of interest" description="Disordered" evidence="1">
    <location>
        <begin position="322"/>
        <end position="352"/>
    </location>
</feature>
<keyword evidence="2" id="KW-0812">Transmembrane</keyword>
<dbReference type="AlphaFoldDB" id="A0AAD9I036"/>
<keyword evidence="4" id="KW-1185">Reference proteome</keyword>
<organism evidence="3 4">
    <name type="scientific">Phyllachora maydis</name>
    <dbReference type="NCBI Taxonomy" id="1825666"/>
    <lineage>
        <taxon>Eukaryota</taxon>
        <taxon>Fungi</taxon>
        <taxon>Dikarya</taxon>
        <taxon>Ascomycota</taxon>
        <taxon>Pezizomycotina</taxon>
        <taxon>Sordariomycetes</taxon>
        <taxon>Sordariomycetidae</taxon>
        <taxon>Phyllachorales</taxon>
        <taxon>Phyllachoraceae</taxon>
        <taxon>Phyllachora</taxon>
    </lineage>
</organism>
<evidence type="ECO:0000313" key="3">
    <source>
        <dbReference type="EMBL" id="KAK2068124.1"/>
    </source>
</evidence>
<keyword evidence="2" id="KW-0472">Membrane</keyword>
<evidence type="ECO:0000313" key="4">
    <source>
        <dbReference type="Proteomes" id="UP001217918"/>
    </source>
</evidence>
<comment type="caution">
    <text evidence="3">The sequence shown here is derived from an EMBL/GenBank/DDBJ whole genome shotgun (WGS) entry which is preliminary data.</text>
</comment>
<name>A0AAD9I036_9PEZI</name>
<feature type="transmembrane region" description="Helical" evidence="2">
    <location>
        <begin position="100"/>
        <end position="120"/>
    </location>
</feature>
<protein>
    <recommendedName>
        <fullName evidence="5">Transmembrane protein</fullName>
    </recommendedName>
</protein>